<evidence type="ECO:0000313" key="3">
    <source>
        <dbReference type="EMBL" id="SFI25480.1"/>
    </source>
</evidence>
<feature type="signal peptide" evidence="2">
    <location>
        <begin position="1"/>
        <end position="27"/>
    </location>
</feature>
<protein>
    <submittedName>
        <fullName evidence="3">Uncharacterized protein</fullName>
    </submittedName>
</protein>
<feature type="compositionally biased region" description="Basic and acidic residues" evidence="1">
    <location>
        <begin position="121"/>
        <end position="132"/>
    </location>
</feature>
<reference evidence="3 4" key="1">
    <citation type="submission" date="2016-10" db="EMBL/GenBank/DDBJ databases">
        <authorList>
            <person name="de Groot N.N."/>
        </authorList>
    </citation>
    <scope>NUCLEOTIDE SEQUENCE [LARGE SCALE GENOMIC DNA]</scope>
    <source>
        <strain evidence="3 4">CGMCC 1.11030</strain>
    </source>
</reference>
<dbReference type="AlphaFoldDB" id="A0A1I3GPT1"/>
<name>A0A1I3GPT1_9RHOB</name>
<keyword evidence="4" id="KW-1185">Reference proteome</keyword>
<feature type="chain" id="PRO_5011652892" evidence="2">
    <location>
        <begin position="28"/>
        <end position="153"/>
    </location>
</feature>
<dbReference type="Proteomes" id="UP000199377">
    <property type="component" value="Unassembled WGS sequence"/>
</dbReference>
<dbReference type="RefSeq" id="WP_092860106.1">
    <property type="nucleotide sequence ID" value="NZ_FOQH01000005.1"/>
</dbReference>
<proteinExistence type="predicted"/>
<gene>
    <name evidence="3" type="ORF">SAMN05216258_105280</name>
</gene>
<sequence>MFALARLLSVCLTLLALWCAGGGPSFASAGRSLEADRARVEATVHAGHGAHAAHGAPAPVAPDEAPAPHAAHADCAMTASHCAAIEPPAPAAFVAAQTGRSAPPCQPPAEVHARSLAADPPTRRLREPDPSRRRPAPGRPAVRSFVIDRSFSQ</sequence>
<dbReference type="EMBL" id="FOQH01000005">
    <property type="protein sequence ID" value="SFI25480.1"/>
    <property type="molecule type" value="Genomic_DNA"/>
</dbReference>
<evidence type="ECO:0000256" key="2">
    <source>
        <dbReference type="SAM" id="SignalP"/>
    </source>
</evidence>
<accession>A0A1I3GPT1</accession>
<evidence type="ECO:0000256" key="1">
    <source>
        <dbReference type="SAM" id="MobiDB-lite"/>
    </source>
</evidence>
<evidence type="ECO:0000313" key="4">
    <source>
        <dbReference type="Proteomes" id="UP000199377"/>
    </source>
</evidence>
<feature type="region of interest" description="Disordered" evidence="1">
    <location>
        <begin position="98"/>
        <end position="153"/>
    </location>
</feature>
<organism evidence="3 4">
    <name type="scientific">Albimonas pacifica</name>
    <dbReference type="NCBI Taxonomy" id="1114924"/>
    <lineage>
        <taxon>Bacteria</taxon>
        <taxon>Pseudomonadati</taxon>
        <taxon>Pseudomonadota</taxon>
        <taxon>Alphaproteobacteria</taxon>
        <taxon>Rhodobacterales</taxon>
        <taxon>Paracoccaceae</taxon>
        <taxon>Albimonas</taxon>
    </lineage>
</organism>
<dbReference type="STRING" id="1114924.SAMN05216258_105280"/>
<keyword evidence="2" id="KW-0732">Signal</keyword>